<dbReference type="EMBL" id="CAJJDP010000060">
    <property type="protein sequence ID" value="CAD8173146.1"/>
    <property type="molecule type" value="Genomic_DNA"/>
</dbReference>
<feature type="compositionally biased region" description="Basic and acidic residues" evidence="1">
    <location>
        <begin position="54"/>
        <end position="70"/>
    </location>
</feature>
<proteinExistence type="predicted"/>
<evidence type="ECO:0000313" key="2">
    <source>
        <dbReference type="EMBL" id="CAD8173146.1"/>
    </source>
</evidence>
<evidence type="ECO:0000313" key="3">
    <source>
        <dbReference type="Proteomes" id="UP000683925"/>
    </source>
</evidence>
<feature type="region of interest" description="Disordered" evidence="1">
    <location>
        <begin position="54"/>
        <end position="86"/>
    </location>
</feature>
<comment type="caution">
    <text evidence="2">The sequence shown here is derived from an EMBL/GenBank/DDBJ whole genome shotgun (WGS) entry which is preliminary data.</text>
</comment>
<protein>
    <submittedName>
        <fullName evidence="2">Uncharacterized protein</fullName>
    </submittedName>
</protein>
<keyword evidence="3" id="KW-1185">Reference proteome</keyword>
<dbReference type="Proteomes" id="UP000683925">
    <property type="component" value="Unassembled WGS sequence"/>
</dbReference>
<name>A0A8S1VE54_PAROT</name>
<evidence type="ECO:0000256" key="1">
    <source>
        <dbReference type="SAM" id="MobiDB-lite"/>
    </source>
</evidence>
<organism evidence="2 3">
    <name type="scientific">Paramecium octaurelia</name>
    <dbReference type="NCBI Taxonomy" id="43137"/>
    <lineage>
        <taxon>Eukaryota</taxon>
        <taxon>Sar</taxon>
        <taxon>Alveolata</taxon>
        <taxon>Ciliophora</taxon>
        <taxon>Intramacronucleata</taxon>
        <taxon>Oligohymenophorea</taxon>
        <taxon>Peniculida</taxon>
        <taxon>Parameciidae</taxon>
        <taxon>Paramecium</taxon>
    </lineage>
</organism>
<gene>
    <name evidence="2" type="ORF">POCTA_138.1.T0610166</name>
</gene>
<sequence>MNINSWKIGPFPQILWLPQNCVCAIKSLQHNDVFDIQKILGLCQETLDMDNRHADQRREHLKEREAEEINRGQTSNRLKTEKENLESEMDWNREHENQFWKWNQKLDLDETNNKRKKREKGHEITNCAYRQIFINRQSYHNGMKLAQQN</sequence>
<dbReference type="AlphaFoldDB" id="A0A8S1VE54"/>
<reference evidence="2" key="1">
    <citation type="submission" date="2021-01" db="EMBL/GenBank/DDBJ databases">
        <authorList>
            <consortium name="Genoscope - CEA"/>
            <person name="William W."/>
        </authorList>
    </citation>
    <scope>NUCLEOTIDE SEQUENCE</scope>
</reference>
<dbReference type="OrthoDB" id="321542at2759"/>
<accession>A0A8S1VE54</accession>